<dbReference type="InterPro" id="IPR004192">
    <property type="entry name" value="Rieske_TM"/>
</dbReference>
<dbReference type="GO" id="GO:0006355">
    <property type="term" value="P:regulation of DNA-templated transcription"/>
    <property type="evidence" value="ECO:0007669"/>
    <property type="project" value="InterPro"/>
</dbReference>
<keyword evidence="9" id="KW-0156">Chromatin regulator</keyword>
<keyword evidence="11" id="KW-1278">Translocase</keyword>
<keyword evidence="8" id="KW-0472">Membrane</keyword>
<keyword evidence="13" id="KW-0805">Transcription regulation</keyword>
<keyword evidence="8" id="KW-0999">Mitochondrion inner membrane</keyword>
<reference evidence="22 23" key="1">
    <citation type="submission" date="2019-03" db="EMBL/GenBank/DDBJ databases">
        <title>Sequencing 25 genomes of Wallemia mellicola.</title>
        <authorList>
            <person name="Gostincar C."/>
        </authorList>
    </citation>
    <scope>NUCLEOTIDE SEQUENCE [LARGE SCALE GENOMIC DNA]</scope>
    <source>
        <strain evidence="22 23">EXF-757</strain>
    </source>
</reference>
<evidence type="ECO:0000256" key="5">
    <source>
        <dbReference type="ARBA" id="ARBA00018505"/>
    </source>
</evidence>
<evidence type="ECO:0000256" key="13">
    <source>
        <dbReference type="ARBA" id="ARBA00023015"/>
    </source>
</evidence>
<evidence type="ECO:0000256" key="16">
    <source>
        <dbReference type="ARBA" id="ARBA00023242"/>
    </source>
</evidence>
<dbReference type="FunFam" id="1.20.5.270:FF:000002">
    <property type="entry name" value="Cytochrome b-c1 complex subunit Rieske, mitochondrial"/>
    <property type="match status" value="1"/>
</dbReference>
<dbReference type="PROSITE" id="PS51640">
    <property type="entry name" value="MRG"/>
    <property type="match status" value="1"/>
</dbReference>
<evidence type="ECO:0000256" key="14">
    <source>
        <dbReference type="ARBA" id="ARBA00023128"/>
    </source>
</evidence>
<feature type="domain" description="Cytochrome b-c1 complex subunit Rieske transmembrane" evidence="19">
    <location>
        <begin position="307"/>
        <end position="357"/>
    </location>
</feature>
<name>A0A4T0QH40_9BASI</name>
<keyword evidence="7" id="KW-0679">Respiratory chain</keyword>
<evidence type="ECO:0000256" key="10">
    <source>
        <dbReference type="ARBA" id="ARBA00022946"/>
    </source>
</evidence>
<dbReference type="Gene3D" id="1.20.5.270">
    <property type="entry name" value="Ubiquinol cytochrome reductase, transmembrane domain"/>
    <property type="match status" value="1"/>
</dbReference>
<keyword evidence="6" id="KW-0813">Transport</keyword>
<proteinExistence type="inferred from homology"/>
<comment type="caution">
    <text evidence="22">The sequence shown here is derived from an EMBL/GenBank/DDBJ whole genome shotgun (WGS) entry which is preliminary data.</text>
</comment>
<keyword evidence="16" id="KW-0539">Nucleus</keyword>
<evidence type="ECO:0000259" key="20">
    <source>
        <dbReference type="Pfam" id="PF05712"/>
    </source>
</evidence>
<evidence type="ECO:0000256" key="7">
    <source>
        <dbReference type="ARBA" id="ARBA00022660"/>
    </source>
</evidence>
<dbReference type="GO" id="GO:0008121">
    <property type="term" value="F:quinol-cytochrome-c reductase activity"/>
    <property type="evidence" value="ECO:0007669"/>
    <property type="project" value="UniProtKB-EC"/>
</dbReference>
<dbReference type="GO" id="GO:0035267">
    <property type="term" value="C:NuA4 histone acetyltransferase complex"/>
    <property type="evidence" value="ECO:0007669"/>
    <property type="project" value="TreeGrafter"/>
</dbReference>
<dbReference type="InterPro" id="IPR008676">
    <property type="entry name" value="MRG"/>
</dbReference>
<evidence type="ECO:0000256" key="12">
    <source>
        <dbReference type="ARBA" id="ARBA00022982"/>
    </source>
</evidence>
<dbReference type="PANTHER" id="PTHR10880:SF15">
    <property type="entry name" value="MSL COMPLEX SUBUNIT 3"/>
    <property type="match status" value="1"/>
</dbReference>
<evidence type="ECO:0000259" key="21">
    <source>
        <dbReference type="Pfam" id="PF22732"/>
    </source>
</evidence>
<dbReference type="GO" id="GO:0006325">
    <property type="term" value="P:chromatin organization"/>
    <property type="evidence" value="ECO:0007669"/>
    <property type="project" value="UniProtKB-KW"/>
</dbReference>
<comment type="subcellular location">
    <subcellularLocation>
        <location evidence="2">Mitochondrion inner membrane</location>
        <topology evidence="2">Single-pass membrane protein</topology>
    </subcellularLocation>
    <subcellularLocation>
        <location evidence="1">Nucleus</location>
    </subcellularLocation>
</comment>
<evidence type="ECO:0000256" key="8">
    <source>
        <dbReference type="ARBA" id="ARBA00022792"/>
    </source>
</evidence>
<dbReference type="Gene3D" id="1.10.274.30">
    <property type="entry name" value="MRG domain"/>
    <property type="match status" value="1"/>
</dbReference>
<dbReference type="InterPro" id="IPR016197">
    <property type="entry name" value="Chromo-like_dom_sf"/>
</dbReference>
<feature type="domain" description="MSL3 chromodomain-like" evidence="21">
    <location>
        <begin position="8"/>
        <end position="50"/>
    </location>
</feature>
<dbReference type="EMBL" id="SPRX01000031">
    <property type="protein sequence ID" value="TIC64620.1"/>
    <property type="molecule type" value="Genomic_DNA"/>
</dbReference>
<keyword evidence="10" id="KW-0809">Transit peptide</keyword>
<dbReference type="Gene3D" id="2.30.30.140">
    <property type="match status" value="1"/>
</dbReference>
<dbReference type="Pfam" id="PF02921">
    <property type="entry name" value="UCR_TM"/>
    <property type="match status" value="1"/>
</dbReference>
<evidence type="ECO:0000256" key="2">
    <source>
        <dbReference type="ARBA" id="ARBA00004434"/>
    </source>
</evidence>
<evidence type="ECO:0000256" key="15">
    <source>
        <dbReference type="ARBA" id="ARBA00023163"/>
    </source>
</evidence>
<dbReference type="SUPFAM" id="SSF50022">
    <property type="entry name" value="ISP domain"/>
    <property type="match status" value="1"/>
</dbReference>
<evidence type="ECO:0000256" key="4">
    <source>
        <dbReference type="ARBA" id="ARBA00012951"/>
    </source>
</evidence>
<evidence type="ECO:0000259" key="19">
    <source>
        <dbReference type="Pfam" id="PF02921"/>
    </source>
</evidence>
<evidence type="ECO:0000256" key="3">
    <source>
        <dbReference type="ARBA" id="ARBA00009093"/>
    </source>
</evidence>
<dbReference type="Proteomes" id="UP000310708">
    <property type="component" value="Unassembled WGS sequence"/>
</dbReference>
<dbReference type="InterPro" id="IPR038217">
    <property type="entry name" value="MRG_C_sf"/>
</dbReference>
<comment type="catalytic activity">
    <reaction evidence="17">
        <text>a quinol + 2 Fe(III)-[cytochrome c](out) = a quinone + 2 Fe(II)-[cytochrome c](out) + 2 H(+)(out)</text>
        <dbReference type="Rhea" id="RHEA:11484"/>
        <dbReference type="Rhea" id="RHEA-COMP:10350"/>
        <dbReference type="Rhea" id="RHEA-COMP:14399"/>
        <dbReference type="ChEBI" id="CHEBI:15378"/>
        <dbReference type="ChEBI" id="CHEBI:24646"/>
        <dbReference type="ChEBI" id="CHEBI:29033"/>
        <dbReference type="ChEBI" id="CHEBI:29034"/>
        <dbReference type="ChEBI" id="CHEBI:132124"/>
        <dbReference type="EC" id="7.1.1.8"/>
    </reaction>
</comment>
<evidence type="ECO:0000256" key="11">
    <source>
        <dbReference type="ARBA" id="ARBA00022967"/>
    </source>
</evidence>
<accession>A0A4T0QH40</accession>
<evidence type="ECO:0000256" key="17">
    <source>
        <dbReference type="ARBA" id="ARBA00029351"/>
    </source>
</evidence>
<evidence type="ECO:0000256" key="6">
    <source>
        <dbReference type="ARBA" id="ARBA00022448"/>
    </source>
</evidence>
<feature type="compositionally biased region" description="Basic and acidic residues" evidence="18">
    <location>
        <begin position="82"/>
        <end position="95"/>
    </location>
</feature>
<dbReference type="Pfam" id="PF22732">
    <property type="entry name" value="MSL3_chromo-like"/>
    <property type="match status" value="1"/>
</dbReference>
<dbReference type="GO" id="GO:0051537">
    <property type="term" value="F:2 iron, 2 sulfur cluster binding"/>
    <property type="evidence" value="ECO:0007669"/>
    <property type="project" value="InterPro"/>
</dbReference>
<evidence type="ECO:0000256" key="9">
    <source>
        <dbReference type="ARBA" id="ARBA00022853"/>
    </source>
</evidence>
<organism evidence="22 23">
    <name type="scientific">Wallemia mellicola</name>
    <dbReference type="NCBI Taxonomy" id="1708541"/>
    <lineage>
        <taxon>Eukaryota</taxon>
        <taxon>Fungi</taxon>
        <taxon>Dikarya</taxon>
        <taxon>Basidiomycota</taxon>
        <taxon>Wallemiomycotina</taxon>
        <taxon>Wallemiomycetes</taxon>
        <taxon>Wallemiales</taxon>
        <taxon>Wallemiaceae</taxon>
        <taxon>Wallemia</taxon>
    </lineage>
</organism>
<protein>
    <recommendedName>
        <fullName evidence="5">Chromatin modification-related protein EAF3</fullName>
        <ecNumber evidence="4">7.1.1.8</ecNumber>
    </recommendedName>
</protein>
<comment type="similarity">
    <text evidence="3">Belongs to the MRG family.</text>
</comment>
<dbReference type="Pfam" id="PF05712">
    <property type="entry name" value="MRG"/>
    <property type="match status" value="1"/>
</dbReference>
<gene>
    <name evidence="22" type="ORF">E3Q01_02608</name>
</gene>
<dbReference type="Gene3D" id="2.102.10.10">
    <property type="entry name" value="Rieske [2Fe-2S] iron-sulphur domain"/>
    <property type="match status" value="1"/>
</dbReference>
<evidence type="ECO:0000256" key="1">
    <source>
        <dbReference type="ARBA" id="ARBA00004123"/>
    </source>
</evidence>
<sequence>MKDLLFTGEDQPAYFVHYKGWKQTWDEWVPESRMHKNTPENRQKQKSLKESIMKKKQPPSSTQSAGAGAQRNKPKSGGQPENSRKRGRETEEFTQESFKRPEIRLIIPDELKVLLVDDWEFVTKNNQLVPLPRTPSVKQLLLSYREHVESKITNDTQKAKKKALVEEVTNGLEVYFNRAIASNLLYRFERPQFVQIKKEADERPDNHEHKQLSALYGTEHFLRLIANRGQFTAAATSATKSNGVPAAVHGLNFARTYGSADHHHEGRSDAPARFAVASNFSTTKTVFNSPAPSRKFSTSSKALDTTQVPDFSPYRSKNTGSNKAFSYFMVGSMGLLASAGAKATVTDILSNLSASADVLALAKAEVDISAIPEGKNVTIKWRGKPVFIRHRTASEIEEADKVEMSDLRDPQKDADRFEQREWLVMLGVHITISVVELVKVQLQPTLSTTKEWIHLRCALYIERTIKVVWVFLNTDEHATREYSKHNISLESPTNMSSQVPVYSLNEDKLVIG</sequence>
<dbReference type="EC" id="7.1.1.8" evidence="4"/>
<feature type="compositionally biased region" description="Basic and acidic residues" evidence="18">
    <location>
        <begin position="31"/>
        <end position="53"/>
    </location>
</feature>
<dbReference type="AlphaFoldDB" id="A0A4T0QH40"/>
<evidence type="ECO:0000313" key="23">
    <source>
        <dbReference type="Proteomes" id="UP000310708"/>
    </source>
</evidence>
<dbReference type="GO" id="GO:0032221">
    <property type="term" value="C:Rpd3S complex"/>
    <property type="evidence" value="ECO:0007669"/>
    <property type="project" value="TreeGrafter"/>
</dbReference>
<keyword evidence="15" id="KW-0804">Transcription</keyword>
<dbReference type="GO" id="GO:0005743">
    <property type="term" value="C:mitochondrial inner membrane"/>
    <property type="evidence" value="ECO:0007669"/>
    <property type="project" value="UniProtKB-SubCell"/>
</dbReference>
<dbReference type="InterPro" id="IPR053820">
    <property type="entry name" value="MSL3_chromo-like"/>
</dbReference>
<evidence type="ECO:0000313" key="22">
    <source>
        <dbReference type="EMBL" id="TIC64620.1"/>
    </source>
</evidence>
<dbReference type="InterPro" id="IPR036922">
    <property type="entry name" value="Rieske_2Fe-2S_sf"/>
</dbReference>
<dbReference type="InterPro" id="IPR037008">
    <property type="entry name" value="bc1_Rieske_TM_sf"/>
</dbReference>
<dbReference type="InterPro" id="IPR026541">
    <property type="entry name" value="MRG_dom"/>
</dbReference>
<dbReference type="SUPFAM" id="SSF54160">
    <property type="entry name" value="Chromo domain-like"/>
    <property type="match status" value="1"/>
</dbReference>
<keyword evidence="14" id="KW-0496">Mitochondrion</keyword>
<dbReference type="SUPFAM" id="SSF81502">
    <property type="entry name" value="ISP transmembrane anchor"/>
    <property type="match status" value="1"/>
</dbReference>
<keyword evidence="12" id="KW-0249">Electron transport</keyword>
<feature type="domain" description="MRG" evidence="20">
    <location>
        <begin position="84"/>
        <end position="235"/>
    </location>
</feature>
<feature type="region of interest" description="Disordered" evidence="18">
    <location>
        <begin position="31"/>
        <end position="95"/>
    </location>
</feature>
<dbReference type="PANTHER" id="PTHR10880">
    <property type="entry name" value="MORTALITY FACTOR 4-LIKE PROTEIN"/>
    <property type="match status" value="1"/>
</dbReference>
<evidence type="ECO:0000256" key="18">
    <source>
        <dbReference type="SAM" id="MobiDB-lite"/>
    </source>
</evidence>